<feature type="domain" description="IF rod" evidence="9">
    <location>
        <begin position="25"/>
        <end position="381"/>
    </location>
</feature>
<dbReference type="GO" id="GO:0051664">
    <property type="term" value="P:nuclear pore localization"/>
    <property type="evidence" value="ECO:0007669"/>
    <property type="project" value="TreeGrafter"/>
</dbReference>
<protein>
    <recommendedName>
        <fullName evidence="12">Lamin-B2</fullName>
    </recommendedName>
</protein>
<evidence type="ECO:0000256" key="4">
    <source>
        <dbReference type="ARBA" id="ARBA00024186"/>
    </source>
</evidence>
<dbReference type="GO" id="GO:0005652">
    <property type="term" value="C:nuclear lamina"/>
    <property type="evidence" value="ECO:0007669"/>
    <property type="project" value="UniProtKB-SubCell"/>
</dbReference>
<dbReference type="GO" id="GO:0006998">
    <property type="term" value="P:nuclear envelope organization"/>
    <property type="evidence" value="ECO:0007669"/>
    <property type="project" value="TreeGrafter"/>
</dbReference>
<dbReference type="Pfam" id="PF00038">
    <property type="entry name" value="Filament"/>
    <property type="match status" value="1"/>
</dbReference>
<dbReference type="GO" id="GO:0007097">
    <property type="term" value="P:nuclear migration"/>
    <property type="evidence" value="ECO:0007669"/>
    <property type="project" value="TreeGrafter"/>
</dbReference>
<comment type="similarity">
    <text evidence="5">Belongs to the intermediate filament family.</text>
</comment>
<feature type="region of interest" description="Disordered" evidence="7">
    <location>
        <begin position="570"/>
        <end position="601"/>
    </location>
</feature>
<feature type="compositionally biased region" description="Polar residues" evidence="7">
    <location>
        <begin position="590"/>
        <end position="601"/>
    </location>
</feature>
<evidence type="ECO:0000256" key="1">
    <source>
        <dbReference type="ARBA" id="ARBA00022754"/>
    </source>
</evidence>
<comment type="caution">
    <text evidence="10">The sequence shown here is derived from an EMBL/GenBank/DDBJ whole genome shotgun (WGS) entry which is preliminary data.</text>
</comment>
<name>A0A9D3X7G3_9SAUR</name>
<feature type="region of interest" description="Disordered" evidence="7">
    <location>
        <begin position="378"/>
        <end position="451"/>
    </location>
</feature>
<keyword evidence="3" id="KW-0449">Lipoprotein</keyword>
<dbReference type="InterPro" id="IPR018039">
    <property type="entry name" value="IF_conserved"/>
</dbReference>
<dbReference type="InterPro" id="IPR036415">
    <property type="entry name" value="Lamin_tail_dom_sf"/>
</dbReference>
<dbReference type="InterPro" id="IPR001322">
    <property type="entry name" value="Lamin_tail_dom"/>
</dbReference>
<organism evidence="10 11">
    <name type="scientific">Mauremys mutica</name>
    <name type="common">yellowpond turtle</name>
    <dbReference type="NCBI Taxonomy" id="74926"/>
    <lineage>
        <taxon>Eukaryota</taxon>
        <taxon>Metazoa</taxon>
        <taxon>Chordata</taxon>
        <taxon>Craniata</taxon>
        <taxon>Vertebrata</taxon>
        <taxon>Euteleostomi</taxon>
        <taxon>Archelosauria</taxon>
        <taxon>Testudinata</taxon>
        <taxon>Testudines</taxon>
        <taxon>Cryptodira</taxon>
        <taxon>Durocryptodira</taxon>
        <taxon>Testudinoidea</taxon>
        <taxon>Geoemydidae</taxon>
        <taxon>Geoemydinae</taxon>
        <taxon>Mauremys</taxon>
    </lineage>
</organism>
<dbReference type="InterPro" id="IPR039008">
    <property type="entry name" value="IF_rod_dom"/>
</dbReference>
<dbReference type="Pfam" id="PF00932">
    <property type="entry name" value="LTD"/>
    <property type="match status" value="1"/>
</dbReference>
<accession>A0A9D3X7G3</accession>
<evidence type="ECO:0000256" key="3">
    <source>
        <dbReference type="ARBA" id="ARBA00023289"/>
    </source>
</evidence>
<dbReference type="SUPFAM" id="SSF74853">
    <property type="entry name" value="Lamin A/C globular tail domain"/>
    <property type="match status" value="1"/>
</dbReference>
<dbReference type="SUPFAM" id="SSF90257">
    <property type="entry name" value="Myosin rod fragments"/>
    <property type="match status" value="1"/>
</dbReference>
<gene>
    <name evidence="10" type="ORF">KIL84_008627</name>
</gene>
<dbReference type="EMBL" id="JAHDVG010000479">
    <property type="protein sequence ID" value="KAH1174636.1"/>
    <property type="molecule type" value="Genomic_DNA"/>
</dbReference>
<feature type="coiled-coil region" evidence="6">
    <location>
        <begin position="22"/>
        <end position="197"/>
    </location>
</feature>
<dbReference type="Proteomes" id="UP000827986">
    <property type="component" value="Unassembled WGS sequence"/>
</dbReference>
<proteinExistence type="inferred from homology"/>
<evidence type="ECO:0000256" key="5">
    <source>
        <dbReference type="RuleBase" id="RU000685"/>
    </source>
</evidence>
<dbReference type="PROSITE" id="PS51841">
    <property type="entry name" value="LTD"/>
    <property type="match status" value="1"/>
</dbReference>
<dbReference type="PROSITE" id="PS51842">
    <property type="entry name" value="IF_ROD_2"/>
    <property type="match status" value="1"/>
</dbReference>
<evidence type="ECO:0000313" key="10">
    <source>
        <dbReference type="EMBL" id="KAH1174636.1"/>
    </source>
</evidence>
<comment type="subcellular location">
    <subcellularLocation>
        <location evidence="4">Nucleus lamina</location>
    </subcellularLocation>
</comment>
<dbReference type="GO" id="GO:0005882">
    <property type="term" value="C:intermediate filament"/>
    <property type="evidence" value="ECO:0007669"/>
    <property type="project" value="UniProtKB-KW"/>
</dbReference>
<dbReference type="PROSITE" id="PS00226">
    <property type="entry name" value="IF_ROD_1"/>
    <property type="match status" value="1"/>
</dbReference>
<evidence type="ECO:0000256" key="7">
    <source>
        <dbReference type="SAM" id="MobiDB-lite"/>
    </source>
</evidence>
<dbReference type="GO" id="GO:0090435">
    <property type="term" value="P:protein localization to nuclear envelope"/>
    <property type="evidence" value="ECO:0007669"/>
    <property type="project" value="TreeGrafter"/>
</dbReference>
<dbReference type="GO" id="GO:0031507">
    <property type="term" value="P:heterochromatin formation"/>
    <property type="evidence" value="ECO:0007669"/>
    <property type="project" value="TreeGrafter"/>
</dbReference>
<dbReference type="PANTHER" id="PTHR45721:SF2">
    <property type="entry name" value="LAMIN-B2"/>
    <property type="match status" value="1"/>
</dbReference>
<keyword evidence="2 6" id="KW-0175">Coiled coil</keyword>
<evidence type="ECO:0000259" key="9">
    <source>
        <dbReference type="PROSITE" id="PS51842"/>
    </source>
</evidence>
<feature type="compositionally biased region" description="Acidic residues" evidence="7">
    <location>
        <begin position="571"/>
        <end position="582"/>
    </location>
</feature>
<dbReference type="Gene3D" id="2.60.40.1260">
    <property type="entry name" value="Lamin Tail domain"/>
    <property type="match status" value="1"/>
</dbReference>
<dbReference type="OrthoDB" id="102442at2759"/>
<feature type="compositionally biased region" description="Low complexity" evidence="7">
    <location>
        <begin position="436"/>
        <end position="446"/>
    </location>
</feature>
<dbReference type="SUPFAM" id="SSF64593">
    <property type="entry name" value="Intermediate filament protein, coiled coil region"/>
    <property type="match status" value="2"/>
</dbReference>
<evidence type="ECO:0000259" key="8">
    <source>
        <dbReference type="PROSITE" id="PS51841"/>
    </source>
</evidence>
<feature type="compositionally biased region" description="Low complexity" evidence="7">
    <location>
        <begin position="388"/>
        <end position="410"/>
    </location>
</feature>
<feature type="coiled-coil region" evidence="6">
    <location>
        <begin position="228"/>
        <end position="363"/>
    </location>
</feature>
<dbReference type="Gene3D" id="1.20.5.1160">
    <property type="entry name" value="Vasodilator-stimulated phosphoprotein"/>
    <property type="match status" value="1"/>
</dbReference>
<keyword evidence="11" id="KW-1185">Reference proteome</keyword>
<keyword evidence="1 5" id="KW-0403">Intermediate filament</keyword>
<evidence type="ECO:0000256" key="6">
    <source>
        <dbReference type="SAM" id="Coils"/>
    </source>
</evidence>
<dbReference type="PANTHER" id="PTHR45721">
    <property type="entry name" value="LAMIN DM0-RELATED"/>
    <property type="match status" value="1"/>
</dbReference>
<dbReference type="AlphaFoldDB" id="A0A9D3X7G3"/>
<dbReference type="GO" id="GO:0005200">
    <property type="term" value="F:structural constituent of cytoskeleton"/>
    <property type="evidence" value="ECO:0007669"/>
    <property type="project" value="TreeGrafter"/>
</dbReference>
<feature type="region of interest" description="Disordered" evidence="7">
    <location>
        <begin position="1"/>
        <end position="22"/>
    </location>
</feature>
<dbReference type="SMART" id="SM01391">
    <property type="entry name" value="Filament"/>
    <property type="match status" value="1"/>
</dbReference>
<evidence type="ECO:0000313" key="11">
    <source>
        <dbReference type="Proteomes" id="UP000827986"/>
    </source>
</evidence>
<sequence length="601" mass="67800">MSGTPSRAAAGGTPLSPARISRLQEKEELRQLNDRLAVYIDRVRALELENDRLLLKISEKEEVTTREVSGVKTLYESELADARRVLDETARERAKLQIEIGKLRAELDEVNKNYKKKDADLSVAQSRIKDLEALFHRSEAELSTALNEKRSLEAEVADLRAQLAKAEDGHAVAKKQLEKETLMRVDLENRCQSLQEDLDFRKNIFEEEVRETRKRHEHRLVEIDSSHQQEYESKMAQALQDLRNQHDEQVKLYKMELEQTYQAKLENAKLSSDQNDKAASAAREELKEARMRIESLSYQLSGLQKQASVAEDRIRELEDMMAGEQDKFRKMLDAKEREMMEMRDQMQQQLAEYQELLDVKLALDMEISAYRKLLESEEKRLKLSPSPSSRVTVSKATSSSSSTSTSVVRSSRGKRKRVEAEELSGSGTSGIGTGSSSGSTSGSSSSFQMSQQASATGGISIEEIDLEGKYVQLKNNSEKDQSLGNWRLKRQIGDAEEIAYKFTPKYVLRAGQTVTIWAADAGVTHSPPSVLVWKNQSSWGTGGDIRTYLVNSDGEEVAVRSITKSVVVRENEEEDEAEFGEEDLFHQQGDPRTTSRGCSVM</sequence>
<reference evidence="10" key="1">
    <citation type="submission" date="2021-09" db="EMBL/GenBank/DDBJ databases">
        <title>The genome of Mauremys mutica provides insights into the evolution of semi-aquatic lifestyle.</title>
        <authorList>
            <person name="Gong S."/>
            <person name="Gao Y."/>
        </authorList>
    </citation>
    <scope>NUCLEOTIDE SEQUENCE</scope>
    <source>
        <strain evidence="10">MM-2020</strain>
        <tissue evidence="10">Muscle</tissue>
    </source>
</reference>
<evidence type="ECO:0008006" key="12">
    <source>
        <dbReference type="Google" id="ProtNLM"/>
    </source>
</evidence>
<evidence type="ECO:0000256" key="2">
    <source>
        <dbReference type="ARBA" id="ARBA00023054"/>
    </source>
</evidence>
<dbReference type="Gene3D" id="1.20.5.170">
    <property type="match status" value="1"/>
</dbReference>
<feature type="domain" description="LTD" evidence="8">
    <location>
        <begin position="447"/>
        <end position="564"/>
    </location>
</feature>
<keyword evidence="3" id="KW-0636">Prenylation</keyword>